<organism evidence="3">
    <name type="scientific">Podoviridae sp. ctXdu7</name>
    <dbReference type="NCBI Taxonomy" id="2827618"/>
    <lineage>
        <taxon>Viruses</taxon>
        <taxon>Duplodnaviria</taxon>
        <taxon>Heunggongvirae</taxon>
        <taxon>Uroviricota</taxon>
        <taxon>Caudoviricetes</taxon>
    </lineage>
</organism>
<proteinExistence type="predicted"/>
<dbReference type="GO" id="GO:0016788">
    <property type="term" value="F:hydrolase activity, acting on ester bonds"/>
    <property type="evidence" value="ECO:0007669"/>
    <property type="project" value="InterPro"/>
</dbReference>
<keyword evidence="3" id="KW-0540">Nuclease</keyword>
<dbReference type="Pfam" id="PF07463">
    <property type="entry name" value="NUMOD4"/>
    <property type="match status" value="1"/>
</dbReference>
<keyword evidence="3" id="KW-0378">Hydrolase</keyword>
<dbReference type="SUPFAM" id="SSF54060">
    <property type="entry name" value="His-Me finger endonucleases"/>
    <property type="match status" value="1"/>
</dbReference>
<evidence type="ECO:0000259" key="1">
    <source>
        <dbReference type="Pfam" id="PF07463"/>
    </source>
</evidence>
<reference evidence="3" key="1">
    <citation type="journal article" date="2021" name="Proc. Natl. Acad. Sci. U.S.A.">
        <title>A Catalog of Tens of Thousands of Viruses from Human Metagenomes Reveals Hidden Associations with Chronic Diseases.</title>
        <authorList>
            <person name="Tisza M.J."/>
            <person name="Buck C.B."/>
        </authorList>
    </citation>
    <scope>NUCLEOTIDE SEQUENCE</scope>
    <source>
        <strain evidence="3">CtXdu7</strain>
    </source>
</reference>
<dbReference type="InterPro" id="IPR003615">
    <property type="entry name" value="HNH_nuc"/>
</dbReference>
<name>A0A8S5RRK4_9CAUD</name>
<dbReference type="InterPro" id="IPR010902">
    <property type="entry name" value="NUMOD4"/>
</dbReference>
<sequence>MLNIEIWKKIKDFPYEVSSLGNIRRIGKTVNHAVSKQGNGKYLITNLWKNNISYTKNVHRLVAETFIPNPENKPQVNHKDKNTFNNCVDNLEWVTCSENHKHAYKHGKQASNNWNGLKMPNASSKYHYVLWDKSKNNWMVSMKYQRKNYYVGRFKNEIEAAKAADAFILNHEWNKKLNFN</sequence>
<dbReference type="Gene3D" id="3.90.75.20">
    <property type="match status" value="1"/>
</dbReference>
<dbReference type="Pfam" id="PF13392">
    <property type="entry name" value="HNH_3"/>
    <property type="match status" value="1"/>
</dbReference>
<keyword evidence="3" id="KW-0255">Endonuclease</keyword>
<feature type="domain" description="HNH nuclease" evidence="2">
    <location>
        <begin position="58"/>
        <end position="100"/>
    </location>
</feature>
<evidence type="ECO:0000313" key="3">
    <source>
        <dbReference type="EMBL" id="DAE91970.1"/>
    </source>
</evidence>
<feature type="domain" description="NUMOD4" evidence="1">
    <location>
        <begin position="5"/>
        <end position="49"/>
    </location>
</feature>
<evidence type="ECO:0000259" key="2">
    <source>
        <dbReference type="Pfam" id="PF13392"/>
    </source>
</evidence>
<protein>
    <submittedName>
        <fullName evidence="3">Homing endonuclease</fullName>
    </submittedName>
</protein>
<dbReference type="InterPro" id="IPR044925">
    <property type="entry name" value="His-Me_finger_sf"/>
</dbReference>
<accession>A0A8S5RRK4</accession>
<dbReference type="EMBL" id="BK057792">
    <property type="protein sequence ID" value="DAE91970.1"/>
    <property type="molecule type" value="Genomic_DNA"/>
</dbReference>
<dbReference type="GO" id="GO:0004519">
    <property type="term" value="F:endonuclease activity"/>
    <property type="evidence" value="ECO:0007669"/>
    <property type="project" value="UniProtKB-KW"/>
</dbReference>